<evidence type="ECO:0000256" key="4">
    <source>
        <dbReference type="ARBA" id="ARBA00022475"/>
    </source>
</evidence>
<feature type="transmembrane region" description="Helical" evidence="11">
    <location>
        <begin position="67"/>
        <end position="93"/>
    </location>
</feature>
<feature type="transmembrane region" description="Helical" evidence="11">
    <location>
        <begin position="272"/>
        <end position="291"/>
    </location>
</feature>
<comment type="subcellular location">
    <subcellularLocation>
        <location evidence="1">Cell membrane</location>
        <topology evidence="1">Multi-pass membrane protein</topology>
    </subcellularLocation>
</comment>
<gene>
    <name evidence="12" type="ordered locus">Dde_2651</name>
</gene>
<feature type="region of interest" description="Disordered" evidence="10">
    <location>
        <begin position="1"/>
        <end position="24"/>
    </location>
</feature>
<feature type="transmembrane region" description="Helical" evidence="11">
    <location>
        <begin position="175"/>
        <end position="201"/>
    </location>
</feature>
<dbReference type="AlphaFoldDB" id="Q30XZ9"/>
<dbReference type="GO" id="GO:0042910">
    <property type="term" value="F:xenobiotic transmembrane transporter activity"/>
    <property type="evidence" value="ECO:0007669"/>
    <property type="project" value="InterPro"/>
</dbReference>
<dbReference type="GO" id="GO:0015297">
    <property type="term" value="F:antiporter activity"/>
    <property type="evidence" value="ECO:0007669"/>
    <property type="project" value="UniProtKB-KW"/>
</dbReference>
<evidence type="ECO:0000256" key="5">
    <source>
        <dbReference type="ARBA" id="ARBA00022692"/>
    </source>
</evidence>
<evidence type="ECO:0000256" key="11">
    <source>
        <dbReference type="SAM" id="Phobius"/>
    </source>
</evidence>
<dbReference type="CDD" id="cd13137">
    <property type="entry name" value="MATE_NorM_like"/>
    <property type="match status" value="1"/>
</dbReference>
<feature type="transmembrane region" description="Helical" evidence="11">
    <location>
        <begin position="436"/>
        <end position="457"/>
    </location>
</feature>
<evidence type="ECO:0000256" key="3">
    <source>
        <dbReference type="ARBA" id="ARBA00022449"/>
    </source>
</evidence>
<keyword evidence="3" id="KW-0050">Antiport</keyword>
<keyword evidence="6 11" id="KW-1133">Transmembrane helix</keyword>
<keyword evidence="8 11" id="KW-0472">Membrane</keyword>
<dbReference type="STRING" id="207559.Dde_2651"/>
<dbReference type="eggNOG" id="COG0534">
    <property type="taxonomic scope" value="Bacteria"/>
</dbReference>
<dbReference type="Proteomes" id="UP000002710">
    <property type="component" value="Chromosome"/>
</dbReference>
<proteinExistence type="predicted"/>
<evidence type="ECO:0000256" key="7">
    <source>
        <dbReference type="ARBA" id="ARBA00023065"/>
    </source>
</evidence>
<organism evidence="12 13">
    <name type="scientific">Oleidesulfovibrio alaskensis (strain ATCC BAA-1058 / DSM 17464 / G20)</name>
    <name type="common">Desulfovibrio alaskensis</name>
    <dbReference type="NCBI Taxonomy" id="207559"/>
    <lineage>
        <taxon>Bacteria</taxon>
        <taxon>Pseudomonadati</taxon>
        <taxon>Thermodesulfobacteriota</taxon>
        <taxon>Desulfovibrionia</taxon>
        <taxon>Desulfovibrionales</taxon>
        <taxon>Desulfovibrionaceae</taxon>
        <taxon>Oleidesulfovibrio</taxon>
    </lineage>
</organism>
<evidence type="ECO:0000313" key="12">
    <source>
        <dbReference type="EMBL" id="ABB39447.1"/>
    </source>
</evidence>
<dbReference type="InterPro" id="IPR048279">
    <property type="entry name" value="MdtK-like"/>
</dbReference>
<keyword evidence="7" id="KW-0406">Ion transport</keyword>
<evidence type="ECO:0000313" key="13">
    <source>
        <dbReference type="Proteomes" id="UP000002710"/>
    </source>
</evidence>
<feature type="transmembrane region" description="Helical" evidence="11">
    <location>
        <begin position="404"/>
        <end position="424"/>
    </location>
</feature>
<keyword evidence="4" id="KW-1003">Cell membrane</keyword>
<accession>Q30XZ9</accession>
<evidence type="ECO:0000256" key="1">
    <source>
        <dbReference type="ARBA" id="ARBA00004651"/>
    </source>
</evidence>
<feature type="transmembrane region" description="Helical" evidence="11">
    <location>
        <begin position="207"/>
        <end position="231"/>
    </location>
</feature>
<name>Q30XZ9_OLEA2</name>
<dbReference type="PANTHER" id="PTHR43298">
    <property type="entry name" value="MULTIDRUG RESISTANCE PROTEIN NORM-RELATED"/>
    <property type="match status" value="1"/>
</dbReference>
<dbReference type="InterPro" id="IPR050222">
    <property type="entry name" value="MATE_MdtK"/>
</dbReference>
<dbReference type="NCBIfam" id="TIGR00797">
    <property type="entry name" value="matE"/>
    <property type="match status" value="1"/>
</dbReference>
<dbReference type="GO" id="GO:0006811">
    <property type="term" value="P:monoatomic ion transport"/>
    <property type="evidence" value="ECO:0007669"/>
    <property type="project" value="UniProtKB-KW"/>
</dbReference>
<dbReference type="GO" id="GO:0005886">
    <property type="term" value="C:plasma membrane"/>
    <property type="evidence" value="ECO:0007669"/>
    <property type="project" value="UniProtKB-SubCell"/>
</dbReference>
<feature type="transmembrane region" description="Helical" evidence="11">
    <location>
        <begin position="337"/>
        <end position="356"/>
    </location>
</feature>
<dbReference type="PIRSF" id="PIRSF006603">
    <property type="entry name" value="DinF"/>
    <property type="match status" value="1"/>
</dbReference>
<protein>
    <recommendedName>
        <fullName evidence="9">Multidrug-efflux transporter</fullName>
    </recommendedName>
</protein>
<feature type="transmembrane region" description="Helical" evidence="11">
    <location>
        <begin position="37"/>
        <end position="55"/>
    </location>
</feature>
<feature type="transmembrane region" description="Helical" evidence="11">
    <location>
        <begin position="147"/>
        <end position="163"/>
    </location>
</feature>
<keyword evidence="2" id="KW-0813">Transport</keyword>
<feature type="transmembrane region" description="Helical" evidence="11">
    <location>
        <begin position="303"/>
        <end position="325"/>
    </location>
</feature>
<evidence type="ECO:0000256" key="6">
    <source>
        <dbReference type="ARBA" id="ARBA00022989"/>
    </source>
</evidence>
<feature type="transmembrane region" description="Helical" evidence="11">
    <location>
        <begin position="376"/>
        <end position="397"/>
    </location>
</feature>
<dbReference type="HOGENOM" id="CLU_012893_5_3_7"/>
<evidence type="ECO:0000256" key="8">
    <source>
        <dbReference type="ARBA" id="ARBA00023136"/>
    </source>
</evidence>
<dbReference type="KEGG" id="dde:Dde_2651"/>
<dbReference type="Pfam" id="PF01554">
    <property type="entry name" value="MatE"/>
    <property type="match status" value="2"/>
</dbReference>
<sequence length="495" mass="54099">MSSDSTRTMQAARAGAAAPEPDSGSDTAIFSLTWPQMMMMFFHFIIGFVDVWVAGKIHQDVQASLGIITQCLFFLMVVGIAVANASVAAIGQSAGAGLYRRARRYVALVIKLGVVMSLVVLVCGMLFKEPFLNLLQVPERIRPITSYFFDVYLYVLPMYYMLNMTNAMFRARKMVLIPLGCMMIVSLVNTVADFGLGLGWWGFPQMGYAGVAWATFYSITAGALFNMVMLVRKGLLRRDSGAPWRWARCAAPYLIKVALPAGGMQIMWQTGYLVLFAITGSLPAGSIDALAGMTAGMRIESLLFLPAFAFNMTASILVGHFLGAGRKAEAKRVGLRLLLMACGSLTVVAVFMWPFVPEICAFLSPQPAVQAQAAVYLKYNLVSIPFTVASMTLGGIMTGAGATLYTFIVYSSATWLVRLPVAYVMGHHVWGNSEGVFVAMLISQIFQSGTMLWLFWYHDWSRFSMIKRNGNRKNTTETPAGAALEGVKSNVRSGI</sequence>
<reference evidence="12 13" key="1">
    <citation type="journal article" date="2011" name="J. Bacteriol.">
        <title>Complete genome sequence and updated annotation of Desulfovibrio alaskensis G20.</title>
        <authorList>
            <person name="Hauser L.J."/>
            <person name="Land M.L."/>
            <person name="Brown S.D."/>
            <person name="Larimer F."/>
            <person name="Keller K.L."/>
            <person name="Rapp-Giles B.J."/>
            <person name="Price M.N."/>
            <person name="Lin M."/>
            <person name="Bruce D.C."/>
            <person name="Detter J.C."/>
            <person name="Tapia R."/>
            <person name="Han C.S."/>
            <person name="Goodwin L.A."/>
            <person name="Cheng J.F."/>
            <person name="Pitluck S."/>
            <person name="Copeland A."/>
            <person name="Lucas S."/>
            <person name="Nolan M."/>
            <person name="Lapidus A.L."/>
            <person name="Palumbo A.V."/>
            <person name="Wall J.D."/>
        </authorList>
    </citation>
    <scope>NUCLEOTIDE SEQUENCE [LARGE SCALE GENOMIC DNA]</scope>
    <source>
        <strain evidence="13">ATCC BAA 1058 / DSM 17464 / G20</strain>
    </source>
</reference>
<evidence type="ECO:0000256" key="9">
    <source>
        <dbReference type="ARBA" id="ARBA00031636"/>
    </source>
</evidence>
<dbReference type="InterPro" id="IPR002528">
    <property type="entry name" value="MATE_fam"/>
</dbReference>
<keyword evidence="5 11" id="KW-0812">Transmembrane</keyword>
<dbReference type="PANTHER" id="PTHR43298:SF2">
    <property type="entry name" value="FMN_FAD EXPORTER YEEO-RELATED"/>
    <property type="match status" value="1"/>
</dbReference>
<feature type="transmembrane region" description="Helical" evidence="11">
    <location>
        <begin position="105"/>
        <end position="127"/>
    </location>
</feature>
<dbReference type="RefSeq" id="WP_011368481.1">
    <property type="nucleotide sequence ID" value="NC_007519.1"/>
</dbReference>
<keyword evidence="13" id="KW-1185">Reference proteome</keyword>
<evidence type="ECO:0000256" key="2">
    <source>
        <dbReference type="ARBA" id="ARBA00022448"/>
    </source>
</evidence>
<dbReference type="EMBL" id="CP000112">
    <property type="protein sequence ID" value="ABB39447.1"/>
    <property type="molecule type" value="Genomic_DNA"/>
</dbReference>
<evidence type="ECO:0000256" key="10">
    <source>
        <dbReference type="SAM" id="MobiDB-lite"/>
    </source>
</evidence>